<dbReference type="EMBL" id="AHYT01000001">
    <property type="protein sequence ID" value="EOT30420.1"/>
    <property type="molecule type" value="Genomic_DNA"/>
</dbReference>
<evidence type="ECO:0000313" key="3">
    <source>
        <dbReference type="Proteomes" id="UP000014136"/>
    </source>
</evidence>
<dbReference type="Proteomes" id="UP000014136">
    <property type="component" value="Unassembled WGS sequence"/>
</dbReference>
<keyword evidence="1" id="KW-1133">Transmembrane helix</keyword>
<gene>
    <name evidence="2" type="ORF">OMQ_00123</name>
</gene>
<dbReference type="HOGENOM" id="CLU_2553046_0_0_9"/>
<comment type="caution">
    <text evidence="2">The sequence shown here is derived from an EMBL/GenBank/DDBJ whole genome shotgun (WGS) entry which is preliminary data.</text>
</comment>
<sequence>MKKWLAVELSLLTLLIGSKLLGYTLLTEWLWFFVFATFLRIVVALLLTKQTRYTSFLRYSVQFSSKDNLVNTSELLGKPKGI</sequence>
<keyword evidence="1" id="KW-0812">Transmembrane</keyword>
<evidence type="ECO:0000313" key="2">
    <source>
        <dbReference type="EMBL" id="EOT30420.1"/>
    </source>
</evidence>
<evidence type="ECO:0000256" key="1">
    <source>
        <dbReference type="SAM" id="Phobius"/>
    </source>
</evidence>
<protein>
    <submittedName>
        <fullName evidence="2">Uncharacterized protein</fullName>
    </submittedName>
</protein>
<reference evidence="2 3" key="1">
    <citation type="submission" date="2013-03" db="EMBL/GenBank/DDBJ databases">
        <title>The Genome Sequence of Enterococcus saccharolyticus ATCC_43076 (Illumina only assembly).</title>
        <authorList>
            <consortium name="The Broad Institute Genomics Platform"/>
            <consortium name="The Broad Institute Genome Sequencing Center for Infectious Disease"/>
            <person name="Earl A."/>
            <person name="Russ C."/>
            <person name="Gilmore M."/>
            <person name="Surin D."/>
            <person name="Walker B."/>
            <person name="Young S."/>
            <person name="Zeng Q."/>
            <person name="Gargeya S."/>
            <person name="Fitzgerald M."/>
            <person name="Haas B."/>
            <person name="Abouelleil A."/>
            <person name="Allen A.W."/>
            <person name="Alvarado L."/>
            <person name="Arachchi H.M."/>
            <person name="Berlin A.M."/>
            <person name="Chapman S.B."/>
            <person name="Gainer-Dewar J."/>
            <person name="Goldberg J."/>
            <person name="Griggs A."/>
            <person name="Gujja S."/>
            <person name="Hansen M."/>
            <person name="Howarth C."/>
            <person name="Imamovic A."/>
            <person name="Ireland A."/>
            <person name="Larimer J."/>
            <person name="McCowan C."/>
            <person name="Murphy C."/>
            <person name="Pearson M."/>
            <person name="Poon T.W."/>
            <person name="Priest M."/>
            <person name="Roberts A."/>
            <person name="Saif S."/>
            <person name="Shea T."/>
            <person name="Sisk P."/>
            <person name="Sykes S."/>
            <person name="Wortman J."/>
            <person name="Nusbaum C."/>
            <person name="Birren B."/>
        </authorList>
    </citation>
    <scope>NUCLEOTIDE SEQUENCE [LARGE SCALE GENOMIC DNA]</scope>
    <source>
        <strain evidence="2 3">ATCC 43076</strain>
    </source>
</reference>
<dbReference type="AlphaFoldDB" id="S0NUR8"/>
<keyword evidence="3" id="KW-1185">Reference proteome</keyword>
<proteinExistence type="predicted"/>
<feature type="transmembrane region" description="Helical" evidence="1">
    <location>
        <begin position="30"/>
        <end position="48"/>
    </location>
</feature>
<name>S0NUR8_9ENTE</name>
<dbReference type="RefSeq" id="WP_016173935.1">
    <property type="nucleotide sequence ID" value="NZ_KE136389.1"/>
</dbReference>
<keyword evidence="1" id="KW-0472">Membrane</keyword>
<organism evidence="2 3">
    <name type="scientific">Enterococcus saccharolyticus subsp. saccharolyticus ATCC 43076</name>
    <dbReference type="NCBI Taxonomy" id="1139996"/>
    <lineage>
        <taxon>Bacteria</taxon>
        <taxon>Bacillati</taxon>
        <taxon>Bacillota</taxon>
        <taxon>Bacilli</taxon>
        <taxon>Lactobacillales</taxon>
        <taxon>Enterococcaceae</taxon>
        <taxon>Enterococcus</taxon>
    </lineage>
</organism>
<accession>S0NUR8</accession>